<evidence type="ECO:0000256" key="2">
    <source>
        <dbReference type="ARBA" id="ARBA00004496"/>
    </source>
</evidence>
<dbReference type="InterPro" id="IPR003664">
    <property type="entry name" value="FA_synthesis"/>
</dbReference>
<dbReference type="EMBL" id="UINC01168195">
    <property type="protein sequence ID" value="SVD71105.1"/>
    <property type="molecule type" value="Genomic_DNA"/>
</dbReference>
<proteinExistence type="inferred from homology"/>
<evidence type="ECO:0000256" key="6">
    <source>
        <dbReference type="ARBA" id="ARBA00023098"/>
    </source>
</evidence>
<feature type="non-terminal residue" evidence="11">
    <location>
        <position position="1"/>
    </location>
</feature>
<reference evidence="11" key="1">
    <citation type="submission" date="2018-05" db="EMBL/GenBank/DDBJ databases">
        <authorList>
            <person name="Lanie J.A."/>
            <person name="Ng W.-L."/>
            <person name="Kazmierczak K.M."/>
            <person name="Andrzejewski T.M."/>
            <person name="Davidsen T.M."/>
            <person name="Wayne K.J."/>
            <person name="Tettelin H."/>
            <person name="Glass J.I."/>
            <person name="Rusch D."/>
            <person name="Podicherti R."/>
            <person name="Tsui H.-C.T."/>
            <person name="Winkler M.E."/>
        </authorList>
    </citation>
    <scope>NUCLEOTIDE SEQUENCE</scope>
</reference>
<name>A0A382XKH1_9ZZZZ</name>
<dbReference type="GO" id="GO:0005737">
    <property type="term" value="C:cytoplasm"/>
    <property type="evidence" value="ECO:0007669"/>
    <property type="project" value="UniProtKB-SubCell"/>
</dbReference>
<evidence type="ECO:0000256" key="10">
    <source>
        <dbReference type="ARBA" id="ARBA00046608"/>
    </source>
</evidence>
<feature type="non-terminal residue" evidence="11">
    <location>
        <position position="270"/>
    </location>
</feature>
<gene>
    <name evidence="11" type="ORF">METZ01_LOCUS423959</name>
</gene>
<evidence type="ECO:0000313" key="11">
    <source>
        <dbReference type="EMBL" id="SVD71105.1"/>
    </source>
</evidence>
<comment type="subunit">
    <text evidence="10">Homodimer. Probably interacts with PlsY.</text>
</comment>
<accession>A0A382XKH1</accession>
<dbReference type="GO" id="GO:0043811">
    <property type="term" value="F:phosphate:acyl-[acyl carrier protein] acyltransferase activity"/>
    <property type="evidence" value="ECO:0007669"/>
    <property type="project" value="UniProtKB-EC"/>
</dbReference>
<keyword evidence="5" id="KW-0808">Transferase</keyword>
<dbReference type="GO" id="GO:0008654">
    <property type="term" value="P:phospholipid biosynthetic process"/>
    <property type="evidence" value="ECO:0007669"/>
    <property type="project" value="UniProtKB-KW"/>
</dbReference>
<comment type="catalytic activity">
    <reaction evidence="1">
        <text>a fatty acyl-[ACP] + phosphate = an acyl phosphate + holo-[ACP]</text>
        <dbReference type="Rhea" id="RHEA:42292"/>
        <dbReference type="Rhea" id="RHEA-COMP:9685"/>
        <dbReference type="Rhea" id="RHEA-COMP:14125"/>
        <dbReference type="ChEBI" id="CHEBI:43474"/>
        <dbReference type="ChEBI" id="CHEBI:59918"/>
        <dbReference type="ChEBI" id="CHEBI:64479"/>
        <dbReference type="ChEBI" id="CHEBI:138651"/>
        <dbReference type="EC" id="2.3.1.274"/>
    </reaction>
</comment>
<keyword evidence="7" id="KW-0594">Phospholipid biosynthesis</keyword>
<dbReference type="PANTHER" id="PTHR30100:SF1">
    <property type="entry name" value="PHOSPHATE ACYLTRANSFERASE"/>
    <property type="match status" value="1"/>
</dbReference>
<evidence type="ECO:0000256" key="7">
    <source>
        <dbReference type="ARBA" id="ARBA00023209"/>
    </source>
</evidence>
<dbReference type="EC" id="2.3.1.274" evidence="9"/>
<dbReference type="SUPFAM" id="SSF53659">
    <property type="entry name" value="Isocitrate/Isopropylmalate dehydrogenase-like"/>
    <property type="match status" value="1"/>
</dbReference>
<protein>
    <recommendedName>
        <fullName evidence="9">phosphate acyltransferase</fullName>
        <ecNumber evidence="9">2.3.1.274</ecNumber>
    </recommendedName>
</protein>
<dbReference type="InterPro" id="IPR012281">
    <property type="entry name" value="Phospholipid_synth_PlsX-like"/>
</dbReference>
<dbReference type="HAMAP" id="MF_00019">
    <property type="entry name" value="PlsX"/>
    <property type="match status" value="1"/>
</dbReference>
<evidence type="ECO:0000256" key="5">
    <source>
        <dbReference type="ARBA" id="ARBA00022679"/>
    </source>
</evidence>
<dbReference type="NCBIfam" id="TIGR00182">
    <property type="entry name" value="plsX"/>
    <property type="match status" value="1"/>
</dbReference>
<dbReference type="Pfam" id="PF02504">
    <property type="entry name" value="FA_synthesis"/>
    <property type="match status" value="1"/>
</dbReference>
<organism evidence="11">
    <name type="scientific">marine metagenome</name>
    <dbReference type="NCBI Taxonomy" id="408172"/>
    <lineage>
        <taxon>unclassified sequences</taxon>
        <taxon>metagenomes</taxon>
        <taxon>ecological metagenomes</taxon>
    </lineage>
</organism>
<evidence type="ECO:0000256" key="4">
    <source>
        <dbReference type="ARBA" id="ARBA00022516"/>
    </source>
</evidence>
<evidence type="ECO:0000256" key="9">
    <source>
        <dbReference type="ARBA" id="ARBA00024069"/>
    </source>
</evidence>
<dbReference type="GO" id="GO:0006633">
    <property type="term" value="P:fatty acid biosynthetic process"/>
    <property type="evidence" value="ECO:0007669"/>
    <property type="project" value="InterPro"/>
</dbReference>
<sequence length="270" mass="28743">QIKMPNTSTIALDAMGGDQAPRIIIAGADVARQRYPNSHFLIFGDNGTCTPLLRRFSRLESVAEVVHTEDMVAADAKPSVAVRRGRKSSMWLAINSVADGRADAVVSAGNTGALMAMSKLLLKTLPGISRPAIAGAIPTRRSESVFLDLGANIECGPENLIEFSLMGAILARAVLGVVRPTVGLLNVGEEEFKGREELREVARVLRSADTLFDFHGFVEGDDLTSGTTDVVVTDGFTGNIALKALEGVSKAYSDFLRRSLRSSLSARLGA</sequence>
<keyword evidence="3" id="KW-0963">Cytoplasm</keyword>
<keyword evidence="6" id="KW-0443">Lipid metabolism</keyword>
<dbReference type="AlphaFoldDB" id="A0A382XKH1"/>
<evidence type="ECO:0000256" key="1">
    <source>
        <dbReference type="ARBA" id="ARBA00001232"/>
    </source>
</evidence>
<comment type="subcellular location">
    <subcellularLocation>
        <location evidence="2">Cytoplasm</location>
    </subcellularLocation>
</comment>
<evidence type="ECO:0000256" key="8">
    <source>
        <dbReference type="ARBA" id="ARBA00023264"/>
    </source>
</evidence>
<evidence type="ECO:0000256" key="3">
    <source>
        <dbReference type="ARBA" id="ARBA00022490"/>
    </source>
</evidence>
<keyword evidence="8" id="KW-1208">Phospholipid metabolism</keyword>
<keyword evidence="4" id="KW-0444">Lipid biosynthesis</keyword>
<dbReference type="PANTHER" id="PTHR30100">
    <property type="entry name" value="FATTY ACID/PHOSPHOLIPID SYNTHESIS PROTEIN PLSX"/>
    <property type="match status" value="1"/>
</dbReference>
<dbReference type="Gene3D" id="3.40.718.10">
    <property type="entry name" value="Isopropylmalate Dehydrogenase"/>
    <property type="match status" value="1"/>
</dbReference>